<name>A0A480B0P0_9BURK</name>
<reference evidence="2" key="1">
    <citation type="submission" date="2019-03" db="EMBL/GenBank/DDBJ databases">
        <title>Aquabacterium pictum sp.nov., the first bacteriochlorophyll a-containing freshwater bacterium in the genus Aquabacterium of the class Betaproteobacteria.</title>
        <authorList>
            <person name="Hirose S."/>
            <person name="Tank M."/>
            <person name="Hara E."/>
            <person name="Tamaki H."/>
            <person name="Takaichi S."/>
            <person name="Haruta S."/>
            <person name="Hanada S."/>
        </authorList>
    </citation>
    <scope>NUCLEOTIDE SEQUENCE [LARGE SCALE GENOMIC DNA]</scope>
    <source>
        <strain evidence="2">W35</strain>
    </source>
</reference>
<comment type="caution">
    <text evidence="1">The sequence shown here is derived from an EMBL/GenBank/DDBJ whole genome shotgun (WGS) entry which is preliminary data.</text>
</comment>
<gene>
    <name evidence="1" type="ORF">AQPW35_52230</name>
</gene>
<dbReference type="AlphaFoldDB" id="A0A480B0P0"/>
<organism evidence="1 2">
    <name type="scientific">Pseudaquabacterium pictum</name>
    <dbReference type="NCBI Taxonomy" id="2315236"/>
    <lineage>
        <taxon>Bacteria</taxon>
        <taxon>Pseudomonadati</taxon>
        <taxon>Pseudomonadota</taxon>
        <taxon>Betaproteobacteria</taxon>
        <taxon>Burkholderiales</taxon>
        <taxon>Sphaerotilaceae</taxon>
        <taxon>Pseudaquabacterium</taxon>
    </lineage>
</organism>
<proteinExistence type="predicted"/>
<sequence>MNRRHFLLAGALGAAPWARAQSESPLLVIGHAGVPRVDAATVARLYTGRAIEADNQPVTVYNLAPGHVLRNRFLAVCLQFDEERYRAYWTVRRHVGKGAPPRELTSVAQMLEVVTRTPGAVGYIDAASAAGQTGLNVICRL</sequence>
<dbReference type="OrthoDB" id="5368589at2"/>
<accession>A0A480B0P0</accession>
<dbReference type="Proteomes" id="UP000301751">
    <property type="component" value="Unassembled WGS sequence"/>
</dbReference>
<dbReference type="EMBL" id="BJCL01000026">
    <property type="protein sequence ID" value="GCL66142.1"/>
    <property type="molecule type" value="Genomic_DNA"/>
</dbReference>
<evidence type="ECO:0000313" key="1">
    <source>
        <dbReference type="EMBL" id="GCL66142.1"/>
    </source>
</evidence>
<keyword evidence="2" id="KW-1185">Reference proteome</keyword>
<evidence type="ECO:0008006" key="3">
    <source>
        <dbReference type="Google" id="ProtNLM"/>
    </source>
</evidence>
<dbReference type="RefSeq" id="WP_137735843.1">
    <property type="nucleotide sequence ID" value="NZ_BJCL01000026.1"/>
</dbReference>
<protein>
    <recommendedName>
        <fullName evidence="3">PBP domain-containing protein</fullName>
    </recommendedName>
</protein>
<dbReference type="SUPFAM" id="SSF53850">
    <property type="entry name" value="Periplasmic binding protein-like II"/>
    <property type="match status" value="1"/>
</dbReference>
<evidence type="ECO:0000313" key="2">
    <source>
        <dbReference type="Proteomes" id="UP000301751"/>
    </source>
</evidence>